<dbReference type="Proteomes" id="UP001056778">
    <property type="component" value="Chromosome 4"/>
</dbReference>
<accession>A0ACB9T803</accession>
<gene>
    <name evidence="1" type="ORF">MML48_4g00008175</name>
</gene>
<organism evidence="1 2">
    <name type="scientific">Holotrichia oblita</name>
    <name type="common">Chafer beetle</name>
    <dbReference type="NCBI Taxonomy" id="644536"/>
    <lineage>
        <taxon>Eukaryota</taxon>
        <taxon>Metazoa</taxon>
        <taxon>Ecdysozoa</taxon>
        <taxon>Arthropoda</taxon>
        <taxon>Hexapoda</taxon>
        <taxon>Insecta</taxon>
        <taxon>Pterygota</taxon>
        <taxon>Neoptera</taxon>
        <taxon>Endopterygota</taxon>
        <taxon>Coleoptera</taxon>
        <taxon>Polyphaga</taxon>
        <taxon>Scarabaeiformia</taxon>
        <taxon>Scarabaeidae</taxon>
        <taxon>Melolonthinae</taxon>
        <taxon>Holotrichia</taxon>
    </lineage>
</organism>
<sequence length="192" mass="22424">MNRDDILLMSGNSEIPNKAGILFLKFYNGWPEPINFRLKYSVYGFYWIHPTKTVLNGGACTIEYVEQILNGDLKYLNSNKSLSNLSSKNFIIGDLNHYGGWFCEFCNDPTIIINHLNNLTSSSLVNWENVNKIDNMYLESLIENGVYLDGKTTLNRAHRYHENYFAPTYVNENSWKYDFLLTNIYSKMDYYD</sequence>
<protein>
    <submittedName>
        <fullName evidence="1">Beta-14-mannosyl-glycoprotein beta-14-n-acetylglucosaminyl-transferase</fullName>
    </submittedName>
</protein>
<keyword evidence="2" id="KW-1185">Reference proteome</keyword>
<proteinExistence type="predicted"/>
<reference evidence="1" key="1">
    <citation type="submission" date="2022-04" db="EMBL/GenBank/DDBJ databases">
        <title>Chromosome-scale genome assembly of Holotrichia oblita Faldermann.</title>
        <authorList>
            <person name="Rongchong L."/>
        </authorList>
    </citation>
    <scope>NUCLEOTIDE SEQUENCE</scope>
    <source>
        <strain evidence="1">81SQS9</strain>
    </source>
</reference>
<name>A0ACB9T803_HOLOL</name>
<dbReference type="EMBL" id="CM043018">
    <property type="protein sequence ID" value="KAI4462937.1"/>
    <property type="molecule type" value="Genomic_DNA"/>
</dbReference>
<evidence type="ECO:0000313" key="1">
    <source>
        <dbReference type="EMBL" id="KAI4462937.1"/>
    </source>
</evidence>
<evidence type="ECO:0000313" key="2">
    <source>
        <dbReference type="Proteomes" id="UP001056778"/>
    </source>
</evidence>
<comment type="caution">
    <text evidence="1">The sequence shown here is derived from an EMBL/GenBank/DDBJ whole genome shotgun (WGS) entry which is preliminary data.</text>
</comment>